<keyword evidence="3" id="KW-1185">Reference proteome</keyword>
<dbReference type="OrthoDB" id="3044801at2759"/>
<name>A0A8H7D0V0_9AGAR</name>
<dbReference type="Proteomes" id="UP000623467">
    <property type="component" value="Unassembled WGS sequence"/>
</dbReference>
<reference evidence="2" key="1">
    <citation type="submission" date="2020-05" db="EMBL/GenBank/DDBJ databases">
        <title>Mycena genomes resolve the evolution of fungal bioluminescence.</title>
        <authorList>
            <person name="Tsai I.J."/>
        </authorList>
    </citation>
    <scope>NUCLEOTIDE SEQUENCE</scope>
    <source>
        <strain evidence="2">160909Yilan</strain>
    </source>
</reference>
<gene>
    <name evidence="2" type="ORF">MSAN_01446600</name>
</gene>
<sequence length="122" mass="12391">MAQIFRYSLRSSSQQADTTMHFTTLIATALLAASQVLAQTDVTWYAGADCTGAVVQVSLDLGIDSCVGAIGGSKSIGYSVQPGPGLIVYTDFSCGDAFTEVGGSGCATAPDGFNVGSVNLVP</sequence>
<evidence type="ECO:0000313" key="2">
    <source>
        <dbReference type="EMBL" id="KAF7355302.1"/>
    </source>
</evidence>
<organism evidence="2 3">
    <name type="scientific">Mycena sanguinolenta</name>
    <dbReference type="NCBI Taxonomy" id="230812"/>
    <lineage>
        <taxon>Eukaryota</taxon>
        <taxon>Fungi</taxon>
        <taxon>Dikarya</taxon>
        <taxon>Basidiomycota</taxon>
        <taxon>Agaricomycotina</taxon>
        <taxon>Agaricomycetes</taxon>
        <taxon>Agaricomycetidae</taxon>
        <taxon>Agaricales</taxon>
        <taxon>Marasmiineae</taxon>
        <taxon>Mycenaceae</taxon>
        <taxon>Mycena</taxon>
    </lineage>
</organism>
<evidence type="ECO:0000256" key="1">
    <source>
        <dbReference type="SAM" id="SignalP"/>
    </source>
</evidence>
<feature type="signal peptide" evidence="1">
    <location>
        <begin position="1"/>
        <end position="38"/>
    </location>
</feature>
<comment type="caution">
    <text evidence="2">The sequence shown here is derived from an EMBL/GenBank/DDBJ whole genome shotgun (WGS) entry which is preliminary data.</text>
</comment>
<proteinExistence type="predicted"/>
<dbReference type="AlphaFoldDB" id="A0A8H7D0V0"/>
<keyword evidence="1" id="KW-0732">Signal</keyword>
<evidence type="ECO:0000313" key="3">
    <source>
        <dbReference type="Proteomes" id="UP000623467"/>
    </source>
</evidence>
<accession>A0A8H7D0V0</accession>
<dbReference type="EMBL" id="JACAZH010000011">
    <property type="protein sequence ID" value="KAF7355302.1"/>
    <property type="molecule type" value="Genomic_DNA"/>
</dbReference>
<protein>
    <submittedName>
        <fullName evidence="2">Uncharacterized protein</fullName>
    </submittedName>
</protein>
<feature type="chain" id="PRO_5034440063" evidence="1">
    <location>
        <begin position="39"/>
        <end position="122"/>
    </location>
</feature>